<feature type="compositionally biased region" description="Acidic residues" evidence="1">
    <location>
        <begin position="272"/>
        <end position="282"/>
    </location>
</feature>
<feature type="region of interest" description="Disordered" evidence="1">
    <location>
        <begin position="260"/>
        <end position="282"/>
    </location>
</feature>
<accession>A0ABW8H702</accession>
<evidence type="ECO:0000313" key="3">
    <source>
        <dbReference type="Proteomes" id="UP001617907"/>
    </source>
</evidence>
<dbReference type="EMBL" id="JBIVPC010000005">
    <property type="protein sequence ID" value="MFJ6036541.1"/>
    <property type="molecule type" value="Genomic_DNA"/>
</dbReference>
<feature type="region of interest" description="Disordered" evidence="1">
    <location>
        <begin position="113"/>
        <end position="194"/>
    </location>
</feature>
<protein>
    <submittedName>
        <fullName evidence="2">Uncharacterized protein</fullName>
    </submittedName>
</protein>
<proteinExistence type="predicted"/>
<sequence length="282" mass="30414">MGIRLIVEVMDHWKGAGLTAGERDDLYVLAENANDSTRLTWGSVHAPYILARANKSANSWKNSIGKLIKKKVVTQHSAGRSGRVAVYHLTPLCPDPPHSGYLGQCTRLDRVTSEVTHQGHLSDDPEPENEDSQGHPSGDPNSPQGHLSGDSRVTPEVTPSPLTPLTTPSTSAPGAASKPKKRAKKTAAKPNPHQVADDLAKAFWKVHGTGRAQPYLAVRGVIRTAITNGVERNDLARALDRVARQGRSISGATLDIALGEIRGRQGPYQDPENQDDYDQEVA</sequence>
<organism evidence="2 3">
    <name type="scientific">Streptomyces ardesiacus</name>
    <dbReference type="NCBI Taxonomy" id="285564"/>
    <lineage>
        <taxon>Bacteria</taxon>
        <taxon>Bacillati</taxon>
        <taxon>Actinomycetota</taxon>
        <taxon>Actinomycetes</taxon>
        <taxon>Kitasatosporales</taxon>
        <taxon>Streptomycetaceae</taxon>
        <taxon>Streptomyces</taxon>
    </lineage>
</organism>
<name>A0ABW8H702_9ACTN</name>
<keyword evidence="3" id="KW-1185">Reference proteome</keyword>
<feature type="compositionally biased region" description="Basic residues" evidence="1">
    <location>
        <begin position="178"/>
        <end position="187"/>
    </location>
</feature>
<comment type="caution">
    <text evidence="2">The sequence shown here is derived from an EMBL/GenBank/DDBJ whole genome shotgun (WGS) entry which is preliminary data.</text>
</comment>
<reference evidence="2 3" key="1">
    <citation type="submission" date="2024-10" db="EMBL/GenBank/DDBJ databases">
        <title>The Natural Products Discovery Center: Release of the First 8490 Sequenced Strains for Exploring Actinobacteria Biosynthetic Diversity.</title>
        <authorList>
            <person name="Kalkreuter E."/>
            <person name="Kautsar S.A."/>
            <person name="Yang D."/>
            <person name="Bader C.D."/>
            <person name="Teijaro C.N."/>
            <person name="Fluegel L."/>
            <person name="Davis C.M."/>
            <person name="Simpson J.R."/>
            <person name="Lauterbach L."/>
            <person name="Steele A.D."/>
            <person name="Gui C."/>
            <person name="Meng S."/>
            <person name="Li G."/>
            <person name="Viehrig K."/>
            <person name="Ye F."/>
            <person name="Su P."/>
            <person name="Kiefer A.F."/>
            <person name="Nichols A."/>
            <person name="Cepeda A.J."/>
            <person name="Yan W."/>
            <person name="Fan B."/>
            <person name="Jiang Y."/>
            <person name="Adhikari A."/>
            <person name="Zheng C.-J."/>
            <person name="Schuster L."/>
            <person name="Cowan T.M."/>
            <person name="Smanski M.J."/>
            <person name="Chevrette M.G."/>
            <person name="De Carvalho L.P.S."/>
            <person name="Shen B."/>
        </authorList>
    </citation>
    <scope>NUCLEOTIDE SEQUENCE [LARGE SCALE GENOMIC DNA]</scope>
    <source>
        <strain evidence="2 3">NPDC093086</strain>
    </source>
</reference>
<evidence type="ECO:0000256" key="1">
    <source>
        <dbReference type="SAM" id="MobiDB-lite"/>
    </source>
</evidence>
<gene>
    <name evidence="2" type="ORF">ACIQFM_09790</name>
</gene>
<feature type="compositionally biased region" description="Low complexity" evidence="1">
    <location>
        <begin position="159"/>
        <end position="177"/>
    </location>
</feature>
<dbReference type="RefSeq" id="WP_350890763.1">
    <property type="nucleotide sequence ID" value="NZ_JBEOTR010000011.1"/>
</dbReference>
<evidence type="ECO:0000313" key="2">
    <source>
        <dbReference type="EMBL" id="MFJ6036541.1"/>
    </source>
</evidence>
<dbReference type="Proteomes" id="UP001617907">
    <property type="component" value="Unassembled WGS sequence"/>
</dbReference>